<evidence type="ECO:0000256" key="2">
    <source>
        <dbReference type="SAM" id="MobiDB-lite"/>
    </source>
</evidence>
<accession>J7S290</accession>
<feature type="compositionally biased region" description="Basic and acidic residues" evidence="2">
    <location>
        <begin position="235"/>
        <end position="250"/>
    </location>
</feature>
<dbReference type="OrthoDB" id="504689at2759"/>
<gene>
    <name evidence="3" type="primary">KNAG0I01110</name>
    <name evidence="3" type="ordered locus">KNAG_0I01110</name>
</gene>
<feature type="compositionally biased region" description="Polar residues" evidence="2">
    <location>
        <begin position="128"/>
        <end position="139"/>
    </location>
</feature>
<name>J7S290_HUIN7</name>
<dbReference type="PANTHER" id="PTHR30546">
    <property type="entry name" value="FLAVODOXIN-RELATED PROTEIN WRBA-RELATED"/>
    <property type="match status" value="1"/>
</dbReference>
<dbReference type="GO" id="GO:0016020">
    <property type="term" value="C:membrane"/>
    <property type="evidence" value="ECO:0007669"/>
    <property type="project" value="TreeGrafter"/>
</dbReference>
<reference evidence="3 4" key="1">
    <citation type="journal article" date="2011" name="Proc. Natl. Acad. Sci. U.S.A.">
        <title>Evolutionary erosion of yeast sex chromosomes by mating-type switching accidents.</title>
        <authorList>
            <person name="Gordon J.L."/>
            <person name="Armisen D."/>
            <person name="Proux-Wera E."/>
            <person name="Oheigeartaigh S.S."/>
            <person name="Byrne K.P."/>
            <person name="Wolfe K.H."/>
        </authorList>
    </citation>
    <scope>NUCLEOTIDE SEQUENCE [LARGE SCALE GENOMIC DNA]</scope>
    <source>
        <strain evidence="4">ATCC MYA-139 / BCRC 22969 / CBS 8797 / CCRC 22969 / KCTC 17520 / NBRC 10181 / NCYC 3082</strain>
    </source>
</reference>
<dbReference type="STRING" id="1071383.J7S290"/>
<dbReference type="EMBL" id="HE978322">
    <property type="protein sequence ID" value="CCK71902.1"/>
    <property type="molecule type" value="Genomic_DNA"/>
</dbReference>
<dbReference type="RefSeq" id="XP_022466147.1">
    <property type="nucleotide sequence ID" value="XM_022609787.1"/>
</dbReference>
<dbReference type="AlphaFoldDB" id="J7S290"/>
<dbReference type="PANTHER" id="PTHR30546:SF23">
    <property type="entry name" value="FLAVOPROTEIN-LIKE PROTEIN YCP4-RELATED"/>
    <property type="match status" value="1"/>
</dbReference>
<dbReference type="HOGENOM" id="CLU_051402_0_0_1"/>
<dbReference type="Gene3D" id="3.40.50.360">
    <property type="match status" value="2"/>
</dbReference>
<protein>
    <recommendedName>
        <fullName evidence="5">Flavodoxin-like domain-containing protein</fullName>
    </recommendedName>
</protein>
<proteinExistence type="inferred from homology"/>
<reference evidence="4" key="2">
    <citation type="submission" date="2012-08" db="EMBL/GenBank/DDBJ databases">
        <title>Genome sequence of Kazachstania naganishii.</title>
        <authorList>
            <person name="Gordon J.L."/>
            <person name="Armisen D."/>
            <person name="Proux-Wera E."/>
            <person name="OhEigeartaigh S.S."/>
            <person name="Byrne K.P."/>
            <person name="Wolfe K.H."/>
        </authorList>
    </citation>
    <scope>NUCLEOTIDE SEQUENCE [LARGE SCALE GENOMIC DNA]</scope>
    <source>
        <strain evidence="4">ATCC MYA-139 / BCRC 22969 / CBS 8797 / CCRC 22969 / KCTC 17520 / NBRC 10181 / NCYC 3082</strain>
    </source>
</reference>
<evidence type="ECO:0000313" key="4">
    <source>
        <dbReference type="Proteomes" id="UP000006310"/>
    </source>
</evidence>
<keyword evidence="4" id="KW-1185">Reference proteome</keyword>
<feature type="compositionally biased region" description="Basic residues" evidence="2">
    <location>
        <begin position="97"/>
        <end position="108"/>
    </location>
</feature>
<feature type="compositionally biased region" description="Low complexity" evidence="2">
    <location>
        <begin position="109"/>
        <end position="127"/>
    </location>
</feature>
<evidence type="ECO:0008006" key="5">
    <source>
        <dbReference type="Google" id="ProtNLM"/>
    </source>
</evidence>
<feature type="region of interest" description="Disordered" evidence="2">
    <location>
        <begin position="78"/>
        <end position="179"/>
    </location>
</feature>
<dbReference type="SUPFAM" id="SSF52218">
    <property type="entry name" value="Flavoproteins"/>
    <property type="match status" value="1"/>
</dbReference>
<dbReference type="GO" id="GO:0016491">
    <property type="term" value="F:oxidoreductase activity"/>
    <property type="evidence" value="ECO:0007669"/>
    <property type="project" value="TreeGrafter"/>
</dbReference>
<feature type="compositionally biased region" description="Low complexity" evidence="2">
    <location>
        <begin position="145"/>
        <end position="159"/>
    </location>
</feature>
<evidence type="ECO:0000313" key="3">
    <source>
        <dbReference type="EMBL" id="CCK71902.1"/>
    </source>
</evidence>
<dbReference type="eggNOG" id="KOG3135">
    <property type="taxonomic scope" value="Eukaryota"/>
</dbReference>
<comment type="similarity">
    <text evidence="1">Belongs to the WrbA family.</text>
</comment>
<dbReference type="Proteomes" id="UP000006310">
    <property type="component" value="Chromosome 9"/>
</dbReference>
<evidence type="ECO:0000256" key="1">
    <source>
        <dbReference type="ARBA" id="ARBA00006961"/>
    </source>
</evidence>
<dbReference type="KEGG" id="kng:KNAG_0I01110"/>
<dbReference type="InterPro" id="IPR029039">
    <property type="entry name" value="Flavoprotein-like_sf"/>
</dbReference>
<feature type="region of interest" description="Disordered" evidence="2">
    <location>
        <begin position="200"/>
        <end position="259"/>
    </location>
</feature>
<dbReference type="GeneID" id="34527645"/>
<sequence>MVRIAIITYSTYGHIDTLAKAVQAGIEEAGGAADVFRVAETLSDDVLEQMNAPPKPAEVPVADENTLKNYDAFVFGIPTSSGTCPRSGPRSGTRPARCGRRASSRARSPRSSSPRRPWAAGRSPPSRTSCRTLSTTGSRTCHWGTRTPSQSSPTSTRSTGVPWGPGRLAGADGSRSASDLEQRIARIQGKTFYQTAVKFFPSAGGSAEKRPAAKKPAEQTATKKTAAAPAAKRTAAKEEPKKDDAKKEDGGMLSCCTVM</sequence>
<organism evidence="3 4">
    <name type="scientific">Huiozyma naganishii (strain ATCC MYA-139 / BCRC 22969 / CBS 8797 / KCTC 17520 / NBRC 10181 / NCYC 3082 / Yp74L-3)</name>
    <name type="common">Yeast</name>
    <name type="synonym">Kazachstania naganishii</name>
    <dbReference type="NCBI Taxonomy" id="1071383"/>
    <lineage>
        <taxon>Eukaryota</taxon>
        <taxon>Fungi</taxon>
        <taxon>Dikarya</taxon>
        <taxon>Ascomycota</taxon>
        <taxon>Saccharomycotina</taxon>
        <taxon>Saccharomycetes</taxon>
        <taxon>Saccharomycetales</taxon>
        <taxon>Saccharomycetaceae</taxon>
        <taxon>Huiozyma</taxon>
    </lineage>
</organism>
<feature type="compositionally biased region" description="Low complexity" evidence="2">
    <location>
        <begin position="218"/>
        <end position="233"/>
    </location>
</feature>
<feature type="compositionally biased region" description="Basic and acidic residues" evidence="2">
    <location>
        <begin position="207"/>
        <end position="217"/>
    </location>
</feature>